<dbReference type="EMBL" id="UINC01191756">
    <property type="protein sequence ID" value="SVE06550.1"/>
    <property type="molecule type" value="Genomic_DNA"/>
</dbReference>
<protein>
    <submittedName>
        <fullName evidence="1">Uncharacterized protein</fullName>
    </submittedName>
</protein>
<name>A0A383AG28_9ZZZZ</name>
<sequence>MGTTYKVSISGSKGKINKSDIFSLLNAVD</sequence>
<organism evidence="1">
    <name type="scientific">marine metagenome</name>
    <dbReference type="NCBI Taxonomy" id="408172"/>
    <lineage>
        <taxon>unclassified sequences</taxon>
        <taxon>metagenomes</taxon>
        <taxon>ecological metagenomes</taxon>
    </lineage>
</organism>
<accession>A0A383AG28</accession>
<feature type="non-terminal residue" evidence="1">
    <location>
        <position position="29"/>
    </location>
</feature>
<proteinExistence type="predicted"/>
<evidence type="ECO:0000313" key="1">
    <source>
        <dbReference type="EMBL" id="SVE06550.1"/>
    </source>
</evidence>
<dbReference type="AlphaFoldDB" id="A0A383AG28"/>
<reference evidence="1" key="1">
    <citation type="submission" date="2018-05" db="EMBL/GenBank/DDBJ databases">
        <authorList>
            <person name="Lanie J.A."/>
            <person name="Ng W.-L."/>
            <person name="Kazmierczak K.M."/>
            <person name="Andrzejewski T.M."/>
            <person name="Davidsen T.M."/>
            <person name="Wayne K.J."/>
            <person name="Tettelin H."/>
            <person name="Glass J.I."/>
            <person name="Rusch D."/>
            <person name="Podicherti R."/>
            <person name="Tsui H.-C.T."/>
            <person name="Winkler M.E."/>
        </authorList>
    </citation>
    <scope>NUCLEOTIDE SEQUENCE</scope>
</reference>
<gene>
    <name evidence="1" type="ORF">METZ01_LOCUS459404</name>
</gene>